<dbReference type="Gene3D" id="1.10.150.250">
    <property type="entry name" value="Flavinator of succinate dehydrogenase"/>
    <property type="match status" value="1"/>
</dbReference>
<dbReference type="FunCoup" id="A0A1V9X2J1">
    <property type="interactions" value="1129"/>
</dbReference>
<dbReference type="GO" id="GO:0034553">
    <property type="term" value="P:mitochondrial respiratory chain complex II assembly"/>
    <property type="evidence" value="ECO:0007669"/>
    <property type="project" value="TreeGrafter"/>
</dbReference>
<keyword evidence="2 4" id="KW-0496">Mitochondrion</keyword>
<feature type="signal peptide" evidence="5">
    <location>
        <begin position="1"/>
        <end position="22"/>
    </location>
</feature>
<protein>
    <recommendedName>
        <fullName evidence="4">Succinate dehydrogenase assembly factor 2, mitochondrial</fullName>
        <shortName evidence="4">SDH assembly factor 2</shortName>
        <shortName evidence="4">SDHAF2</shortName>
    </recommendedName>
</protein>
<dbReference type="GO" id="GO:0006121">
    <property type="term" value="P:mitochondrial electron transport, succinate to ubiquinone"/>
    <property type="evidence" value="ECO:0007669"/>
    <property type="project" value="UniProtKB-UniRule"/>
</dbReference>
<gene>
    <name evidence="6" type="ORF">BIW11_02153</name>
</gene>
<dbReference type="SUPFAM" id="SSF109910">
    <property type="entry name" value="YgfY-like"/>
    <property type="match status" value="1"/>
</dbReference>
<sequence length="133" mass="15582">MLKKSWPLLSGVKLLRATFSIALPTSTESTEKLRARLLYQSRKRGTLEIDLLLSTFAKEHLKKFSRTQLNEYDELINRSSTNEWDIYYWCVGRDEAPDAVKNNSIFKLLVEHTKNTRREQRLHMPPLQHVPSP</sequence>
<comment type="subunit">
    <text evidence="4">Interacts with the flavoprotein subunit within the SDH catalytic dimer.</text>
</comment>
<feature type="chain" id="PRO_5010741791" description="Succinate dehydrogenase assembly factor 2, mitochondrial" evidence="5">
    <location>
        <begin position="23"/>
        <end position="133"/>
    </location>
</feature>
<keyword evidence="5" id="KW-0732">Signal</keyword>
<keyword evidence="3 4" id="KW-0143">Chaperone</keyword>
<comment type="similarity">
    <text evidence="4">Belongs to the SDHAF2 family.</text>
</comment>
<dbReference type="AlphaFoldDB" id="A0A1V9X2J1"/>
<evidence type="ECO:0000256" key="4">
    <source>
        <dbReference type="HAMAP-Rule" id="MF_03057"/>
    </source>
</evidence>
<name>A0A1V9X2J1_9ACAR</name>
<organism evidence="6 7">
    <name type="scientific">Tropilaelaps mercedesae</name>
    <dbReference type="NCBI Taxonomy" id="418985"/>
    <lineage>
        <taxon>Eukaryota</taxon>
        <taxon>Metazoa</taxon>
        <taxon>Ecdysozoa</taxon>
        <taxon>Arthropoda</taxon>
        <taxon>Chelicerata</taxon>
        <taxon>Arachnida</taxon>
        <taxon>Acari</taxon>
        <taxon>Parasitiformes</taxon>
        <taxon>Mesostigmata</taxon>
        <taxon>Gamasina</taxon>
        <taxon>Dermanyssoidea</taxon>
        <taxon>Laelapidae</taxon>
        <taxon>Tropilaelaps</taxon>
    </lineage>
</organism>
<dbReference type="GO" id="GO:0005759">
    <property type="term" value="C:mitochondrial matrix"/>
    <property type="evidence" value="ECO:0007669"/>
    <property type="project" value="UniProtKB-SubCell"/>
</dbReference>
<dbReference type="Pfam" id="PF03937">
    <property type="entry name" value="Sdh5"/>
    <property type="match status" value="1"/>
</dbReference>
<dbReference type="EMBL" id="MNPL01027745">
    <property type="protein sequence ID" value="OQR67714.1"/>
    <property type="molecule type" value="Genomic_DNA"/>
</dbReference>
<evidence type="ECO:0000256" key="3">
    <source>
        <dbReference type="ARBA" id="ARBA00023186"/>
    </source>
</evidence>
<comment type="subcellular location">
    <subcellularLocation>
        <location evidence="1 4">Mitochondrion matrix</location>
    </subcellularLocation>
</comment>
<evidence type="ECO:0000256" key="5">
    <source>
        <dbReference type="SAM" id="SignalP"/>
    </source>
</evidence>
<dbReference type="GO" id="GO:0006099">
    <property type="term" value="P:tricarboxylic acid cycle"/>
    <property type="evidence" value="ECO:0007669"/>
    <property type="project" value="TreeGrafter"/>
</dbReference>
<dbReference type="InterPro" id="IPR005631">
    <property type="entry name" value="SDH"/>
</dbReference>
<dbReference type="InParanoid" id="A0A1V9X2J1"/>
<dbReference type="InterPro" id="IPR028882">
    <property type="entry name" value="SDHAF2"/>
</dbReference>
<evidence type="ECO:0000256" key="1">
    <source>
        <dbReference type="ARBA" id="ARBA00004305"/>
    </source>
</evidence>
<reference evidence="6 7" key="1">
    <citation type="journal article" date="2017" name="Gigascience">
        <title>Draft genome of the honey bee ectoparasitic mite, Tropilaelaps mercedesae, is shaped by the parasitic life history.</title>
        <authorList>
            <person name="Dong X."/>
            <person name="Armstrong S.D."/>
            <person name="Xia D."/>
            <person name="Makepeace B.L."/>
            <person name="Darby A.C."/>
            <person name="Kadowaki T."/>
        </authorList>
    </citation>
    <scope>NUCLEOTIDE SEQUENCE [LARGE SCALE GENOMIC DNA]</scope>
    <source>
        <strain evidence="6">Wuxi-XJTLU</strain>
    </source>
</reference>
<dbReference type="InterPro" id="IPR036714">
    <property type="entry name" value="SDH_sf"/>
</dbReference>
<dbReference type="PANTHER" id="PTHR12469">
    <property type="entry name" value="PROTEIN EMI5 HOMOLOG, MITOCHONDRIAL"/>
    <property type="match status" value="1"/>
</dbReference>
<keyword evidence="7" id="KW-1185">Reference proteome</keyword>
<evidence type="ECO:0000313" key="6">
    <source>
        <dbReference type="EMBL" id="OQR67714.1"/>
    </source>
</evidence>
<dbReference type="OrthoDB" id="284292at2759"/>
<proteinExistence type="inferred from homology"/>
<dbReference type="HAMAP" id="MF_03057">
    <property type="entry name" value="SDHAF2"/>
    <property type="match status" value="1"/>
</dbReference>
<dbReference type="STRING" id="418985.A0A1V9X2J1"/>
<dbReference type="FunFam" id="1.10.150.250:FF:000002">
    <property type="entry name" value="Succinate dehydrogenase assembly factor 2, mitochondrial"/>
    <property type="match status" value="1"/>
</dbReference>
<evidence type="ECO:0000313" key="7">
    <source>
        <dbReference type="Proteomes" id="UP000192247"/>
    </source>
</evidence>
<dbReference type="PANTHER" id="PTHR12469:SF2">
    <property type="entry name" value="SUCCINATE DEHYDROGENASE ASSEMBLY FACTOR 2, MITOCHONDRIAL"/>
    <property type="match status" value="1"/>
</dbReference>
<comment type="function">
    <text evidence="4">Plays an essential role in the assembly of succinate dehydrogenase (SDH), an enzyme complex (also referred to as respiratory complex II) that is a component of both the tricarboxylic acid (TCA) cycle and the mitochondrial electron transport chain, and which couples the oxidation of succinate to fumarate with the reduction of ubiquinone (coenzyme Q) to ubiquinol. Required for flavinylation (covalent attachment of FAD) of the flavoprotein subunit of the SDH catalytic dimer.</text>
</comment>
<evidence type="ECO:0000256" key="2">
    <source>
        <dbReference type="ARBA" id="ARBA00023128"/>
    </source>
</evidence>
<dbReference type="Proteomes" id="UP000192247">
    <property type="component" value="Unassembled WGS sequence"/>
</dbReference>
<comment type="caution">
    <text evidence="6">The sequence shown here is derived from an EMBL/GenBank/DDBJ whole genome shotgun (WGS) entry which is preliminary data.</text>
</comment>
<accession>A0A1V9X2J1</accession>